<dbReference type="SUPFAM" id="SSF144091">
    <property type="entry name" value="Rhomboid-like"/>
    <property type="match status" value="1"/>
</dbReference>
<feature type="transmembrane region" description="Helical" evidence="7">
    <location>
        <begin position="60"/>
        <end position="76"/>
    </location>
</feature>
<keyword evidence="4" id="KW-0378">Hydrolase</keyword>
<proteinExistence type="inferred from homology"/>
<dbReference type="GO" id="GO:0004252">
    <property type="term" value="F:serine-type endopeptidase activity"/>
    <property type="evidence" value="ECO:0007669"/>
    <property type="project" value="InterPro"/>
</dbReference>
<sequence>MLPTVTKNLLIINVIVWLAQFVLLRRGGIDLTQQFGLHFPFSDNFRIYQPITYMFLHDPYSFSHVFFNMFAVFMFGRTLEQVWGPKRFLTYYLITGIGAGLVQIIVMYLRVSAVVPADMFYAVNTVTVGASGAVFGILLAFGMLFPNAQLFIIPFPFPIKAKWFVIGYGLVELIFGVSNRIGDNVAHFAHLGGMLFGIFMILYWRKKDRSHGRYY</sequence>
<dbReference type="InterPro" id="IPR035952">
    <property type="entry name" value="Rhomboid-like_sf"/>
</dbReference>
<evidence type="ECO:0000256" key="5">
    <source>
        <dbReference type="ARBA" id="ARBA00022989"/>
    </source>
</evidence>
<feature type="transmembrane region" description="Helical" evidence="7">
    <location>
        <begin position="187"/>
        <end position="204"/>
    </location>
</feature>
<dbReference type="PANTHER" id="PTHR43731">
    <property type="entry name" value="RHOMBOID PROTEASE"/>
    <property type="match status" value="1"/>
</dbReference>
<evidence type="ECO:0000256" key="4">
    <source>
        <dbReference type="ARBA" id="ARBA00022801"/>
    </source>
</evidence>
<dbReference type="KEGG" id="pbt:ING2E5B_1840"/>
<evidence type="ECO:0000256" key="1">
    <source>
        <dbReference type="ARBA" id="ARBA00004141"/>
    </source>
</evidence>
<evidence type="ECO:0000256" key="2">
    <source>
        <dbReference type="ARBA" id="ARBA00009045"/>
    </source>
</evidence>
<keyword evidence="5 7" id="KW-1133">Transmembrane helix</keyword>
<dbReference type="PATRIC" id="fig|1562970.3.peg.1821"/>
<dbReference type="Pfam" id="PF01694">
    <property type="entry name" value="Rhomboid"/>
    <property type="match status" value="1"/>
</dbReference>
<accession>A0A098C2E7</accession>
<dbReference type="InterPro" id="IPR022764">
    <property type="entry name" value="Peptidase_S54_rhomboid_dom"/>
</dbReference>
<dbReference type="GO" id="GO:0016020">
    <property type="term" value="C:membrane"/>
    <property type="evidence" value="ECO:0007669"/>
    <property type="project" value="UniProtKB-SubCell"/>
</dbReference>
<dbReference type="AlphaFoldDB" id="A0A098C2E7"/>
<comment type="similarity">
    <text evidence="2">Belongs to the peptidase S54 family.</text>
</comment>
<evidence type="ECO:0000313" key="9">
    <source>
        <dbReference type="EMBL" id="CEA16578.1"/>
    </source>
</evidence>
<dbReference type="PANTHER" id="PTHR43731:SF14">
    <property type="entry name" value="PRESENILIN-ASSOCIATED RHOMBOID-LIKE PROTEIN, MITOCHONDRIAL"/>
    <property type="match status" value="1"/>
</dbReference>
<dbReference type="HOGENOM" id="CLU_055068_4_1_10"/>
<evidence type="ECO:0000256" key="7">
    <source>
        <dbReference type="SAM" id="Phobius"/>
    </source>
</evidence>
<gene>
    <name evidence="9" type="ORF">ING2E5B_1840</name>
</gene>
<comment type="subcellular location">
    <subcellularLocation>
        <location evidence="1">Membrane</location>
        <topology evidence="1">Multi-pass membrane protein</topology>
    </subcellularLocation>
</comment>
<reference evidence="9 10" key="1">
    <citation type="submission" date="2014-08" db="EMBL/GenBank/DDBJ databases">
        <authorList>
            <person name="Wibberg D."/>
        </authorList>
    </citation>
    <scope>NUCLEOTIDE SEQUENCE [LARGE SCALE GENOMIC DNA]</scope>
    <source>
        <strain evidence="10">ING2-E5B</strain>
    </source>
</reference>
<feature type="transmembrane region" description="Helical" evidence="7">
    <location>
        <begin position="88"/>
        <end position="109"/>
    </location>
</feature>
<keyword evidence="3 7" id="KW-0812">Transmembrane</keyword>
<dbReference type="STRING" id="1562970.ING2E5B_1840"/>
<evidence type="ECO:0000313" key="10">
    <source>
        <dbReference type="Proteomes" id="UP000032417"/>
    </source>
</evidence>
<dbReference type="Proteomes" id="UP000032417">
    <property type="component" value="Chromosome 1"/>
</dbReference>
<dbReference type="InterPro" id="IPR050925">
    <property type="entry name" value="Rhomboid_protease_S54"/>
</dbReference>
<organism evidence="9 10">
    <name type="scientific">Fermentimonas caenicola</name>
    <dbReference type="NCBI Taxonomy" id="1562970"/>
    <lineage>
        <taxon>Bacteria</taxon>
        <taxon>Pseudomonadati</taxon>
        <taxon>Bacteroidota</taxon>
        <taxon>Bacteroidia</taxon>
        <taxon>Bacteroidales</taxon>
        <taxon>Dysgonomonadaceae</taxon>
        <taxon>Fermentimonas</taxon>
    </lineage>
</organism>
<evidence type="ECO:0000259" key="8">
    <source>
        <dbReference type="Pfam" id="PF01694"/>
    </source>
</evidence>
<keyword evidence="10" id="KW-1185">Reference proteome</keyword>
<keyword evidence="6 7" id="KW-0472">Membrane</keyword>
<evidence type="ECO:0000256" key="3">
    <source>
        <dbReference type="ARBA" id="ARBA00022692"/>
    </source>
</evidence>
<dbReference type="Gene3D" id="1.20.1540.10">
    <property type="entry name" value="Rhomboid-like"/>
    <property type="match status" value="1"/>
</dbReference>
<dbReference type="EMBL" id="LN515532">
    <property type="protein sequence ID" value="CEA16578.1"/>
    <property type="molecule type" value="Genomic_DNA"/>
</dbReference>
<feature type="domain" description="Peptidase S54 rhomboid" evidence="8">
    <location>
        <begin position="46"/>
        <end position="204"/>
    </location>
</feature>
<dbReference type="SMART" id="SM01160">
    <property type="entry name" value="DUF1751"/>
    <property type="match status" value="1"/>
</dbReference>
<feature type="transmembrane region" description="Helical" evidence="7">
    <location>
        <begin position="121"/>
        <end position="142"/>
    </location>
</feature>
<protein>
    <submittedName>
        <fullName evidence="9">Peptidase, S54 family</fullName>
    </submittedName>
</protein>
<name>A0A098C2E7_9BACT</name>
<evidence type="ECO:0000256" key="6">
    <source>
        <dbReference type="ARBA" id="ARBA00023136"/>
    </source>
</evidence>